<comment type="caution">
    <text evidence="2">The sequence shown here is derived from an EMBL/GenBank/DDBJ whole genome shotgun (WGS) entry which is preliminary data.</text>
</comment>
<feature type="domain" description="Aminoglycoside phosphotransferase" evidence="1">
    <location>
        <begin position="37"/>
        <end position="263"/>
    </location>
</feature>
<organism evidence="2 3">
    <name type="scientific">Mesorhizobium retamae</name>
    <dbReference type="NCBI Taxonomy" id="2912854"/>
    <lineage>
        <taxon>Bacteria</taxon>
        <taxon>Pseudomonadati</taxon>
        <taxon>Pseudomonadota</taxon>
        <taxon>Alphaproteobacteria</taxon>
        <taxon>Hyphomicrobiales</taxon>
        <taxon>Phyllobacteriaceae</taxon>
        <taxon>Mesorhizobium</taxon>
    </lineage>
</organism>
<accession>A0ABS9Q989</accession>
<proteinExistence type="predicted"/>
<gene>
    <name evidence="2" type="ORF">L4923_02970</name>
</gene>
<dbReference type="InterPro" id="IPR002575">
    <property type="entry name" value="Aminoglycoside_PTrfase"/>
</dbReference>
<protein>
    <submittedName>
        <fullName evidence="2">Aminoglycoside phosphotransferase family protein</fullName>
    </submittedName>
</protein>
<dbReference type="PANTHER" id="PTHR21310">
    <property type="entry name" value="AMINOGLYCOSIDE PHOSPHOTRANSFERASE-RELATED-RELATED"/>
    <property type="match status" value="1"/>
</dbReference>
<dbReference type="EMBL" id="JAKREW010000001">
    <property type="protein sequence ID" value="MCG7503977.1"/>
    <property type="molecule type" value="Genomic_DNA"/>
</dbReference>
<reference evidence="2 3" key="1">
    <citation type="submission" date="2022-02" db="EMBL/GenBank/DDBJ databases">
        <title>Draft genome sequence of Mezorhizobium retamae strain IRAMC:0171 isolated from Retama raetam nodules.</title>
        <authorList>
            <person name="Bengaied R."/>
            <person name="Sbissi I."/>
            <person name="Huber K."/>
            <person name="Ghodbane F."/>
            <person name="Nouioui I."/>
            <person name="Tarhouni M."/>
            <person name="Gtari M."/>
        </authorList>
    </citation>
    <scope>NUCLEOTIDE SEQUENCE [LARGE SCALE GENOMIC DNA]</scope>
    <source>
        <strain evidence="2 3">IRAMC:0171</strain>
    </source>
</reference>
<dbReference type="SUPFAM" id="SSF56112">
    <property type="entry name" value="Protein kinase-like (PK-like)"/>
    <property type="match status" value="1"/>
</dbReference>
<name>A0ABS9Q989_9HYPH</name>
<dbReference type="Pfam" id="PF01636">
    <property type="entry name" value="APH"/>
    <property type="match status" value="1"/>
</dbReference>
<sequence>MSGTSEVTVEIDTTLVRRLVGTQFPQWAHLSIRKVEPGGWDNRTFLLGDEMSVRLPSAAGYAAQVANEQRWLPKLAPQLPLPIPKPLAMGKPGEGYPWSWSIYGWLEGEPATDERIGDFGEFAIDLAGFLAALHRIDAAEGPPAGPQNYFRGGSLTVYDSQTREALRLIEGKIDTKAARAIWEEALATEWQHSPVWVHGDIAWGNLLMKDGKLSAVIDFGSSAIGDPACDLAIAWTLFRNESRRAFRNALPLDDGTWARGRAWTLWKAMITVSGQISRSAEEVALAMRIIDAVFSDYRP</sequence>
<dbReference type="InterPro" id="IPR011009">
    <property type="entry name" value="Kinase-like_dom_sf"/>
</dbReference>
<evidence type="ECO:0000259" key="1">
    <source>
        <dbReference type="Pfam" id="PF01636"/>
    </source>
</evidence>
<dbReference type="Proteomes" id="UP001201701">
    <property type="component" value="Unassembled WGS sequence"/>
</dbReference>
<dbReference type="Gene3D" id="3.90.1200.10">
    <property type="match status" value="1"/>
</dbReference>
<dbReference type="RefSeq" id="WP_239361925.1">
    <property type="nucleotide sequence ID" value="NZ_JAKREW010000001.1"/>
</dbReference>
<dbReference type="InterPro" id="IPR051678">
    <property type="entry name" value="AGP_Transferase"/>
</dbReference>
<evidence type="ECO:0000313" key="3">
    <source>
        <dbReference type="Proteomes" id="UP001201701"/>
    </source>
</evidence>
<dbReference type="CDD" id="cd05155">
    <property type="entry name" value="APH_ChoK_like_1"/>
    <property type="match status" value="1"/>
</dbReference>
<dbReference type="PANTHER" id="PTHR21310:SF42">
    <property type="entry name" value="BIFUNCTIONAL AAC_APH"/>
    <property type="match status" value="1"/>
</dbReference>
<evidence type="ECO:0000313" key="2">
    <source>
        <dbReference type="EMBL" id="MCG7503977.1"/>
    </source>
</evidence>
<dbReference type="Gene3D" id="3.30.200.20">
    <property type="entry name" value="Phosphorylase Kinase, domain 1"/>
    <property type="match status" value="1"/>
</dbReference>
<keyword evidence="3" id="KW-1185">Reference proteome</keyword>